<dbReference type="SUPFAM" id="SSF48452">
    <property type="entry name" value="TPR-like"/>
    <property type="match status" value="1"/>
</dbReference>
<dbReference type="AlphaFoldDB" id="A0A7W8DRG6"/>
<dbReference type="Proteomes" id="UP000534294">
    <property type="component" value="Unassembled WGS sequence"/>
</dbReference>
<protein>
    <submittedName>
        <fullName evidence="1">Putative Zn-dependent protease</fullName>
    </submittedName>
</protein>
<dbReference type="InterPro" id="IPR011990">
    <property type="entry name" value="TPR-like_helical_dom_sf"/>
</dbReference>
<organism evidence="1 2">
    <name type="scientific">Prosthecobacter dejongeii</name>
    <dbReference type="NCBI Taxonomy" id="48465"/>
    <lineage>
        <taxon>Bacteria</taxon>
        <taxon>Pseudomonadati</taxon>
        <taxon>Verrucomicrobiota</taxon>
        <taxon>Verrucomicrobiia</taxon>
        <taxon>Verrucomicrobiales</taxon>
        <taxon>Verrucomicrobiaceae</taxon>
        <taxon>Prosthecobacter</taxon>
    </lineage>
</organism>
<evidence type="ECO:0000313" key="1">
    <source>
        <dbReference type="EMBL" id="MBB5039275.1"/>
    </source>
</evidence>
<dbReference type="GO" id="GO:0006508">
    <property type="term" value="P:proteolysis"/>
    <property type="evidence" value="ECO:0007669"/>
    <property type="project" value="UniProtKB-KW"/>
</dbReference>
<sequence length="247" mass="27630">MSSFSGDGVTPDIHPSEQILQHLAGARQWERLLQVARLRLEQLPDDHTAHRAAALALIRLRRAGEAEVYVAHLLREDPEHDYHHELAALVAMQGGNFRKAHDHLRAGLAVDPDKAALHRLMASIQGVLGNSAEAHWHARRAHELGGDTEYSWLAQEVVWEADFKDQASLQARIQSLEKALEHAPENAFLLWRVGRLLLRMEEPAAAFIWLGRAVAADPFNKAAVEDWREAYEKSMGSIAPCHFLGVP</sequence>
<keyword evidence="2" id="KW-1185">Reference proteome</keyword>
<dbReference type="RefSeq" id="WP_184210880.1">
    <property type="nucleotide sequence ID" value="NZ_JACHIF010000008.1"/>
</dbReference>
<name>A0A7W8DRG6_9BACT</name>
<gene>
    <name evidence="1" type="ORF">HNQ64_003547</name>
</gene>
<evidence type="ECO:0000313" key="2">
    <source>
        <dbReference type="Proteomes" id="UP000534294"/>
    </source>
</evidence>
<dbReference type="GO" id="GO:0008233">
    <property type="term" value="F:peptidase activity"/>
    <property type="evidence" value="ECO:0007669"/>
    <property type="project" value="UniProtKB-KW"/>
</dbReference>
<dbReference type="Gene3D" id="1.25.40.10">
    <property type="entry name" value="Tetratricopeptide repeat domain"/>
    <property type="match status" value="2"/>
</dbReference>
<keyword evidence="1" id="KW-0645">Protease</keyword>
<reference evidence="1 2" key="1">
    <citation type="submission" date="2020-08" db="EMBL/GenBank/DDBJ databases">
        <title>Genomic Encyclopedia of Type Strains, Phase IV (KMG-IV): sequencing the most valuable type-strain genomes for metagenomic binning, comparative biology and taxonomic classification.</title>
        <authorList>
            <person name="Goeker M."/>
        </authorList>
    </citation>
    <scope>NUCLEOTIDE SEQUENCE [LARGE SCALE GENOMIC DNA]</scope>
    <source>
        <strain evidence="1 2">DSM 12251</strain>
    </source>
</reference>
<accession>A0A7W8DRG6</accession>
<keyword evidence="1" id="KW-0378">Hydrolase</keyword>
<proteinExistence type="predicted"/>
<dbReference type="EMBL" id="JACHIF010000008">
    <property type="protein sequence ID" value="MBB5039275.1"/>
    <property type="molecule type" value="Genomic_DNA"/>
</dbReference>
<comment type="caution">
    <text evidence="1">The sequence shown here is derived from an EMBL/GenBank/DDBJ whole genome shotgun (WGS) entry which is preliminary data.</text>
</comment>